<dbReference type="Proteomes" id="UP001156973">
    <property type="component" value="Segment"/>
</dbReference>
<name>A0A976UAS6_9CAUD</name>
<accession>A0A976UAS6</accession>
<protein>
    <submittedName>
        <fullName evidence="1">Baseplate protein</fullName>
    </submittedName>
</protein>
<evidence type="ECO:0000313" key="1">
    <source>
        <dbReference type="EMBL" id="UVF62449.1"/>
    </source>
</evidence>
<dbReference type="KEGG" id="vg:80545000"/>
<organism evidence="1 2">
    <name type="scientific">Nitrososphaeria virus YSH_922147</name>
    <dbReference type="NCBI Taxonomy" id="3071323"/>
    <lineage>
        <taxon>Viruses</taxon>
        <taxon>Duplodnaviria</taxon>
        <taxon>Heunggongvirae</taxon>
        <taxon>Uroviricota</taxon>
        <taxon>Caudoviricetes</taxon>
        <taxon>Juravirales</taxon>
        <taxon>Yangangviridae</taxon>
        <taxon>Mathaucavirus</taxon>
        <taxon>Mathaucavirus yangshanense</taxon>
    </lineage>
</organism>
<keyword evidence="2" id="KW-1185">Reference proteome</keyword>
<sequence>MGGNFSLNIIGATGTNSEMNTILSNISEGNEVTIWVGKTDASKTKIFLGVIEEIVIEEPNKNFMSVTLSGPDWGSDILKNRIVNGQWDQRKTSGVLDTTDDSTTIAQIVYDLLNNTQSYPAAAADGLTVISQGLVYDATTIIPIDYQLPTFSARFEFLDDKLQELDDLSLSYHYVDPDKKFHMYQLGTSTTSVPAEILFTDDVNDSTSWTSGKVGLILPNSSFKRTLEHHKRRVFGLGGLSSAVDQENTTTTSNSTLDAGYIAQRFTPTKTHLSTIMVWLSQVGTPTVDLTLELRDDSATGTSLPTGQVLRSISKPKSFLGGASAATPSPFEMNEELTPGRNYWIVLMKNGSDASNTFRWHRDALDTGTSATSADDVTWALTTTPNRFNYSFQAYLGNEIVAVSRDSNLSATSKHFHEDTIRKSDIIDDKVLKFLLTQENKTAHKKKEIITCQVYAPDTLLQTGQKIRVRKQSSGYVVDGEFTLGGVEYVFESSDENADGSMYYTCELTRFVDFN</sequence>
<reference evidence="1 2" key="1">
    <citation type="submission" date="2022-05" db="EMBL/GenBank/DDBJ databases">
        <title>Diverse viruses of marine archaea discovered using metagenomics.</title>
        <authorList>
            <person name="Zhou Y."/>
        </authorList>
    </citation>
    <scope>NUCLEOTIDE SEQUENCE [LARGE SCALE GENOMIC DNA]</scope>
    <source>
        <strain evidence="1">YSH_922147</strain>
    </source>
</reference>
<proteinExistence type="predicted"/>
<evidence type="ECO:0000313" key="2">
    <source>
        <dbReference type="Proteomes" id="UP001156973"/>
    </source>
</evidence>
<dbReference type="EMBL" id="ON649701">
    <property type="protein sequence ID" value="UVF62449.1"/>
    <property type="molecule type" value="Genomic_DNA"/>
</dbReference>